<protein>
    <recommendedName>
        <fullName evidence="1">N-acetyltransferase domain-containing protein</fullName>
    </recommendedName>
</protein>
<dbReference type="AlphaFoldDB" id="A0AAV5AZ21"/>
<keyword evidence="5" id="KW-1185">Reference proteome</keyword>
<dbReference type="Pfam" id="PF00583">
    <property type="entry name" value="Acetyltransf_1"/>
    <property type="match status" value="1"/>
</dbReference>
<accession>A0AAV5AZ21</accession>
<evidence type="ECO:0000313" key="2">
    <source>
        <dbReference type="EMBL" id="GJM50963.1"/>
    </source>
</evidence>
<name>A0AAV5AZ21_9FLAO</name>
<dbReference type="EMBL" id="BQKB01000009">
    <property type="protein sequence ID" value="GJM52147.1"/>
    <property type="molecule type" value="Genomic_DNA"/>
</dbReference>
<comment type="caution">
    <text evidence="2">The sequence shown here is derived from an EMBL/GenBank/DDBJ whole genome shotgun (WGS) entry which is preliminary data.</text>
</comment>
<proteinExistence type="predicted"/>
<evidence type="ECO:0000259" key="1">
    <source>
        <dbReference type="PROSITE" id="PS51186"/>
    </source>
</evidence>
<feature type="domain" description="N-acetyltransferase" evidence="1">
    <location>
        <begin position="1"/>
        <end position="146"/>
    </location>
</feature>
<sequence>MIKLLTKELITPVIEQEAKELFSLLSRRKQLSLSELFNNEKEAPYIVVYLENGHLLAMASMAIYKVISGHKGWIEDVVVKESHRRQRIGMQLIETLIEKGKSLDLGEILLFASPENLGAISLYEQEGFKNKGVAVYVKALKEIYPK</sequence>
<dbReference type="Proteomes" id="UP001207736">
    <property type="component" value="Unassembled WGS sequence"/>
</dbReference>
<dbReference type="InterPro" id="IPR016181">
    <property type="entry name" value="Acyl_CoA_acyltransferase"/>
</dbReference>
<evidence type="ECO:0000313" key="3">
    <source>
        <dbReference type="EMBL" id="GJM52147.1"/>
    </source>
</evidence>
<evidence type="ECO:0000313" key="5">
    <source>
        <dbReference type="Proteomes" id="UP001208692"/>
    </source>
</evidence>
<dbReference type="RefSeq" id="WP_264846396.1">
    <property type="nucleotide sequence ID" value="NZ_BPMA01000021.1"/>
</dbReference>
<dbReference type="PROSITE" id="PS51186">
    <property type="entry name" value="GNAT"/>
    <property type="match status" value="1"/>
</dbReference>
<dbReference type="Gene3D" id="3.40.630.30">
    <property type="match status" value="1"/>
</dbReference>
<dbReference type="GO" id="GO:0008080">
    <property type="term" value="F:N-acetyltransferase activity"/>
    <property type="evidence" value="ECO:0007669"/>
    <property type="project" value="TreeGrafter"/>
</dbReference>
<reference evidence="2 5" key="1">
    <citation type="submission" date="2021-11" db="EMBL/GenBank/DDBJ databases">
        <title>Draft genome sequence of Capnocytophaga sp. strain KC07075 isolated from cat oral cavity.</title>
        <authorList>
            <person name="Suzuki M."/>
            <person name="Imaoka K."/>
            <person name="Kimura M."/>
            <person name="Morikawa S."/>
            <person name="Maeda K."/>
        </authorList>
    </citation>
    <scope>NUCLEOTIDE SEQUENCE</scope>
    <source>
        <strain evidence="2">KC07075</strain>
        <strain evidence="3 5">KC07079</strain>
    </source>
</reference>
<dbReference type="InterPro" id="IPR039143">
    <property type="entry name" value="GNPNAT1-like"/>
</dbReference>
<dbReference type="SUPFAM" id="SSF55729">
    <property type="entry name" value="Acyl-CoA N-acyltransferases (Nat)"/>
    <property type="match status" value="1"/>
</dbReference>
<dbReference type="CDD" id="cd04301">
    <property type="entry name" value="NAT_SF"/>
    <property type="match status" value="1"/>
</dbReference>
<dbReference type="Proteomes" id="UP001208692">
    <property type="component" value="Unassembled WGS sequence"/>
</dbReference>
<organism evidence="2 4">
    <name type="scientific">Capnocytophaga catalasegens</name>
    <dbReference type="NCBI Taxonomy" id="1004260"/>
    <lineage>
        <taxon>Bacteria</taxon>
        <taxon>Pseudomonadati</taxon>
        <taxon>Bacteroidota</taxon>
        <taxon>Flavobacteriia</taxon>
        <taxon>Flavobacteriales</taxon>
        <taxon>Flavobacteriaceae</taxon>
        <taxon>Capnocytophaga</taxon>
    </lineage>
</organism>
<evidence type="ECO:0000313" key="4">
    <source>
        <dbReference type="Proteomes" id="UP001207736"/>
    </source>
</evidence>
<dbReference type="PANTHER" id="PTHR13355:SF15">
    <property type="entry name" value="GCN5-RELATED N-ACETYLTRANSFERASE 3, CHLOROPLASTIC"/>
    <property type="match status" value="1"/>
</dbReference>
<gene>
    <name evidence="2" type="ORF">RCZ15_19360</name>
    <name evidence="3" type="ORF">RCZ16_04650</name>
</gene>
<dbReference type="EMBL" id="BQKA01000036">
    <property type="protein sequence ID" value="GJM50963.1"/>
    <property type="molecule type" value="Genomic_DNA"/>
</dbReference>
<dbReference type="InterPro" id="IPR000182">
    <property type="entry name" value="GNAT_dom"/>
</dbReference>
<dbReference type="PANTHER" id="PTHR13355">
    <property type="entry name" value="GLUCOSAMINE 6-PHOSPHATE N-ACETYLTRANSFERASE"/>
    <property type="match status" value="1"/>
</dbReference>